<dbReference type="CDD" id="cd03386">
    <property type="entry name" value="PAP2_Aur1_like"/>
    <property type="match status" value="1"/>
</dbReference>
<organism evidence="8 9">
    <name type="scientific">Nocardioides dubius</name>
    <dbReference type="NCBI Taxonomy" id="317019"/>
    <lineage>
        <taxon>Bacteria</taxon>
        <taxon>Bacillati</taxon>
        <taxon>Actinomycetota</taxon>
        <taxon>Actinomycetes</taxon>
        <taxon>Propionibacteriales</taxon>
        <taxon>Nocardioidaceae</taxon>
        <taxon>Nocardioides</taxon>
    </lineage>
</organism>
<keyword evidence="3 6" id="KW-1133">Transmembrane helix</keyword>
<feature type="compositionally biased region" description="Basic and acidic residues" evidence="5">
    <location>
        <begin position="330"/>
        <end position="342"/>
    </location>
</feature>
<feature type="transmembrane region" description="Helical" evidence="6">
    <location>
        <begin position="74"/>
        <end position="94"/>
    </location>
</feature>
<feature type="transmembrane region" description="Helical" evidence="6">
    <location>
        <begin position="234"/>
        <end position="254"/>
    </location>
</feature>
<dbReference type="Proteomes" id="UP001501581">
    <property type="component" value="Unassembled WGS sequence"/>
</dbReference>
<feature type="domain" description="Inositolphosphotransferase Aur1/Ipt1" evidence="7">
    <location>
        <begin position="111"/>
        <end position="303"/>
    </location>
</feature>
<comment type="caution">
    <text evidence="8">The sequence shown here is derived from an EMBL/GenBank/DDBJ whole genome shotgun (WGS) entry which is preliminary data.</text>
</comment>
<dbReference type="InterPro" id="IPR026841">
    <property type="entry name" value="Aur1/Ipt1"/>
</dbReference>
<feature type="transmembrane region" description="Helical" evidence="6">
    <location>
        <begin position="144"/>
        <end position="162"/>
    </location>
</feature>
<proteinExistence type="predicted"/>
<keyword evidence="2 6" id="KW-0812">Transmembrane</keyword>
<feature type="transmembrane region" description="Helical" evidence="6">
    <location>
        <begin position="169"/>
        <end position="190"/>
    </location>
</feature>
<comment type="subcellular location">
    <subcellularLocation>
        <location evidence="1">Membrane</location>
        <topology evidence="1">Multi-pass membrane protein</topology>
    </subcellularLocation>
</comment>
<keyword evidence="4 6" id="KW-0472">Membrane</keyword>
<evidence type="ECO:0000256" key="6">
    <source>
        <dbReference type="SAM" id="Phobius"/>
    </source>
</evidence>
<keyword evidence="9" id="KW-1185">Reference proteome</keyword>
<gene>
    <name evidence="8" type="ORF">GCM10009668_16620</name>
</gene>
<evidence type="ECO:0000259" key="7">
    <source>
        <dbReference type="Pfam" id="PF14378"/>
    </source>
</evidence>
<dbReference type="InterPro" id="IPR052185">
    <property type="entry name" value="IPC_Synthase-Related"/>
</dbReference>
<evidence type="ECO:0000256" key="1">
    <source>
        <dbReference type="ARBA" id="ARBA00004141"/>
    </source>
</evidence>
<reference evidence="8 9" key="1">
    <citation type="journal article" date="2019" name="Int. J. Syst. Evol. Microbiol.">
        <title>The Global Catalogue of Microorganisms (GCM) 10K type strain sequencing project: providing services to taxonomists for standard genome sequencing and annotation.</title>
        <authorList>
            <consortium name="The Broad Institute Genomics Platform"/>
            <consortium name="The Broad Institute Genome Sequencing Center for Infectious Disease"/>
            <person name="Wu L."/>
            <person name="Ma J."/>
        </authorList>
    </citation>
    <scope>NUCLEOTIDE SEQUENCE [LARGE SCALE GENOMIC DNA]</scope>
    <source>
        <strain evidence="8 9">JCM 13008</strain>
    </source>
</reference>
<name>A0ABN1TT23_9ACTN</name>
<dbReference type="PANTHER" id="PTHR31310">
    <property type="match status" value="1"/>
</dbReference>
<evidence type="ECO:0000256" key="5">
    <source>
        <dbReference type="SAM" id="MobiDB-lite"/>
    </source>
</evidence>
<feature type="region of interest" description="Disordered" evidence="5">
    <location>
        <begin position="317"/>
        <end position="342"/>
    </location>
</feature>
<protein>
    <recommendedName>
        <fullName evidence="7">Inositolphosphotransferase Aur1/Ipt1 domain-containing protein</fullName>
    </recommendedName>
</protein>
<evidence type="ECO:0000313" key="9">
    <source>
        <dbReference type="Proteomes" id="UP001501581"/>
    </source>
</evidence>
<evidence type="ECO:0000313" key="8">
    <source>
        <dbReference type="EMBL" id="GAA1099574.1"/>
    </source>
</evidence>
<accession>A0ABN1TT23</accession>
<feature type="transmembrane region" description="Helical" evidence="6">
    <location>
        <begin position="266"/>
        <end position="285"/>
    </location>
</feature>
<sequence>MGALAIVAAISLDKSLVDPEGFLGPAWTRLPLLVGAALFVDLIPRAIWLSKGKPHLWGGLIKERWREHWDRERFTLVALGIGCFYVVYVCYRNLKSFLPSVMGDANYDRELDLLDHAIFLGHEPASIIHAIFGTTISAHVLSSIYVLFIPMVAVLVAIWCVWSRNISYGYWFVTSQCLIWTLGTATYYMLPSLGPGLEYPWRYQDLAHTGTTDLMNSLYNAREAFLWWDGYGGAQTVAAFASLHTGVTLLWALMVQYTVKIRWVHWVMWANFGCTVVATLYFGWHYVADDVAGVAIALISFYIGGIASGQKFDRHGLSSHPTTTTSKIPVEPKAHAEREPRV</sequence>
<dbReference type="EMBL" id="BAAALG010000006">
    <property type="protein sequence ID" value="GAA1099574.1"/>
    <property type="molecule type" value="Genomic_DNA"/>
</dbReference>
<evidence type="ECO:0000256" key="2">
    <source>
        <dbReference type="ARBA" id="ARBA00022692"/>
    </source>
</evidence>
<feature type="transmembrane region" description="Helical" evidence="6">
    <location>
        <begin position="291"/>
        <end position="309"/>
    </location>
</feature>
<dbReference type="Pfam" id="PF14378">
    <property type="entry name" value="PAP2_3"/>
    <property type="match status" value="1"/>
</dbReference>
<dbReference type="PANTHER" id="PTHR31310:SF7">
    <property type="entry name" value="PA-PHOSPHATASE RELATED-FAMILY PROTEIN DDB_G0268928"/>
    <property type="match status" value="1"/>
</dbReference>
<evidence type="ECO:0000256" key="4">
    <source>
        <dbReference type="ARBA" id="ARBA00023136"/>
    </source>
</evidence>
<evidence type="ECO:0000256" key="3">
    <source>
        <dbReference type="ARBA" id="ARBA00022989"/>
    </source>
</evidence>